<dbReference type="Pfam" id="PF00793">
    <property type="entry name" value="DAHP_synth_1"/>
    <property type="match status" value="1"/>
</dbReference>
<dbReference type="Gene3D" id="3.30.70.1140">
    <property type="entry name" value="Phospho-2-dehydro-3-deoxyheptonate aldolase, domain 1"/>
    <property type="match status" value="1"/>
</dbReference>
<dbReference type="InterPro" id="IPR052899">
    <property type="entry name" value="Class-I_DAHP_synthase"/>
</dbReference>
<dbReference type="InterPro" id="IPR006218">
    <property type="entry name" value="DAHP1/KDSA"/>
</dbReference>
<dbReference type="EMBL" id="BMGK01000008">
    <property type="protein sequence ID" value="GGD96979.1"/>
    <property type="molecule type" value="Genomic_DNA"/>
</dbReference>
<dbReference type="NCBIfam" id="TIGR01361">
    <property type="entry name" value="DAHP_synth_Bsub"/>
    <property type="match status" value="1"/>
</dbReference>
<evidence type="ECO:0000259" key="2">
    <source>
        <dbReference type="Pfam" id="PF00793"/>
    </source>
</evidence>
<dbReference type="GO" id="GO:0009073">
    <property type="term" value="P:aromatic amino acid family biosynthetic process"/>
    <property type="evidence" value="ECO:0007669"/>
    <property type="project" value="InterPro"/>
</dbReference>
<feature type="domain" description="DAHP synthetase I/KDSA" evidence="2">
    <location>
        <begin position="91"/>
        <end position="331"/>
    </location>
</feature>
<evidence type="ECO:0000313" key="4">
    <source>
        <dbReference type="Proteomes" id="UP000652231"/>
    </source>
</evidence>
<dbReference type="Proteomes" id="UP000652231">
    <property type="component" value="Unassembled WGS sequence"/>
</dbReference>
<reference evidence="3" key="2">
    <citation type="submission" date="2020-09" db="EMBL/GenBank/DDBJ databases">
        <authorList>
            <person name="Sun Q."/>
            <person name="Zhou Y."/>
        </authorList>
    </citation>
    <scope>NUCLEOTIDE SEQUENCE</scope>
    <source>
        <strain evidence="3">CGMCC 1.12924</strain>
    </source>
</reference>
<proteinExistence type="predicted"/>
<evidence type="ECO:0000313" key="3">
    <source>
        <dbReference type="EMBL" id="GGD96979.1"/>
    </source>
</evidence>
<evidence type="ECO:0000256" key="1">
    <source>
        <dbReference type="ARBA" id="ARBA00022679"/>
    </source>
</evidence>
<dbReference type="PANTHER" id="PTHR43018:SF2">
    <property type="entry name" value="PHOSPHO-2-DEHYDRO-3-DEOXYHEPTONATE ALDOLASE"/>
    <property type="match status" value="1"/>
</dbReference>
<dbReference type="GO" id="GO:0016740">
    <property type="term" value="F:transferase activity"/>
    <property type="evidence" value="ECO:0007669"/>
    <property type="project" value="UniProtKB-KW"/>
</dbReference>
<organism evidence="3 4">
    <name type="scientific">Planktosalinus lacus</name>
    <dbReference type="NCBI Taxonomy" id="1526573"/>
    <lineage>
        <taxon>Bacteria</taxon>
        <taxon>Pseudomonadati</taxon>
        <taxon>Bacteroidota</taxon>
        <taxon>Flavobacteriia</taxon>
        <taxon>Flavobacteriales</taxon>
        <taxon>Flavobacteriaceae</taxon>
        <taxon>Planktosalinus</taxon>
    </lineage>
</organism>
<accession>A0A8J2VAZ9</accession>
<gene>
    <name evidence="3" type="ORF">GCM10011312_20650</name>
</gene>
<name>A0A8J2VAZ9_9FLAO</name>
<keyword evidence="4" id="KW-1185">Reference proteome</keyword>
<keyword evidence="1" id="KW-0808">Transferase</keyword>
<comment type="caution">
    <text evidence="3">The sequence shown here is derived from an EMBL/GenBank/DDBJ whole genome shotgun (WGS) entry which is preliminary data.</text>
</comment>
<dbReference type="RefSeq" id="WP_188442227.1">
    <property type="nucleotide sequence ID" value="NZ_BMGK01000008.1"/>
</dbReference>
<sequence length="334" mass="37491">MIIQLDRNISLQHMEAIEEVLEQFKIKAVDIKTQSQFYKVAVLKNEFDLRRLGRLPGVKDIHRVTDAYKLVSRKWKVNPTSIDLGDGVQINENNFTLMAGPCSIESEEQIEAVVEQLVKNNIKIMRGGVYKPRSSPYAFRGLGIEGLKSFHRICRANGIKIITEVMQVSQIEEMMEYVDIFQVGARNTQNFNLLDALGAVDKPVMIKRGISGSIDELLQSAEYVFSAGNEKLLLCERGIRTFEGAYRNTFDINAIPILKEKSHLPVIADPSHGIGIRKHVERITLAALVAGADGAIVEMHHEPEKAFSDGQQTLDFDEFSTLVAKIKKLREVAV</sequence>
<dbReference type="InterPro" id="IPR006268">
    <property type="entry name" value="DAHP_syn_2"/>
</dbReference>
<dbReference type="AlphaFoldDB" id="A0A8J2VAZ9"/>
<dbReference type="PANTHER" id="PTHR43018">
    <property type="entry name" value="PHOSPHO-2-DEHYDRO-3-DEOXYHEPTONATE ALDOLASE"/>
    <property type="match status" value="1"/>
</dbReference>
<dbReference type="SUPFAM" id="SSF51569">
    <property type="entry name" value="Aldolase"/>
    <property type="match status" value="1"/>
</dbReference>
<dbReference type="InterPro" id="IPR013785">
    <property type="entry name" value="Aldolase_TIM"/>
</dbReference>
<dbReference type="NCBIfam" id="NF006421">
    <property type="entry name" value="PRK08673.1"/>
    <property type="match status" value="1"/>
</dbReference>
<reference evidence="3" key="1">
    <citation type="journal article" date="2014" name="Int. J. Syst. Evol. Microbiol.">
        <title>Complete genome sequence of Corynebacterium casei LMG S-19264T (=DSM 44701T), isolated from a smear-ripened cheese.</title>
        <authorList>
            <consortium name="US DOE Joint Genome Institute (JGI-PGF)"/>
            <person name="Walter F."/>
            <person name="Albersmeier A."/>
            <person name="Kalinowski J."/>
            <person name="Ruckert C."/>
        </authorList>
    </citation>
    <scope>NUCLEOTIDE SEQUENCE</scope>
    <source>
        <strain evidence="3">CGMCC 1.12924</strain>
    </source>
</reference>
<dbReference type="Gene3D" id="3.20.20.70">
    <property type="entry name" value="Aldolase class I"/>
    <property type="match status" value="1"/>
</dbReference>
<dbReference type="GO" id="GO:0016832">
    <property type="term" value="F:aldehyde-lyase activity"/>
    <property type="evidence" value="ECO:0007669"/>
    <property type="project" value="InterPro"/>
</dbReference>
<protein>
    <submittedName>
        <fullName evidence="3">3-deoxy-7-phosphoheptulonate synthase</fullName>
    </submittedName>
</protein>
<dbReference type="NCBIfam" id="NF009239">
    <property type="entry name" value="PRK12595.1"/>
    <property type="match status" value="1"/>
</dbReference>